<dbReference type="Gene3D" id="3.40.50.1820">
    <property type="entry name" value="alpha/beta hydrolase"/>
    <property type="match status" value="1"/>
</dbReference>
<dbReference type="SUPFAM" id="SSF53474">
    <property type="entry name" value="alpha/beta-Hydrolases"/>
    <property type="match status" value="1"/>
</dbReference>
<dbReference type="Pfam" id="PF02129">
    <property type="entry name" value="Peptidase_S15"/>
    <property type="match status" value="1"/>
</dbReference>
<evidence type="ECO:0000259" key="2">
    <source>
        <dbReference type="Pfam" id="PF02129"/>
    </source>
</evidence>
<evidence type="ECO:0000313" key="3">
    <source>
        <dbReference type="EMBL" id="OOC53576.1"/>
    </source>
</evidence>
<reference evidence="4" key="1">
    <citation type="submission" date="2016-08" db="EMBL/GenBank/DDBJ databases">
        <authorList>
            <person name="Tokovenko B."/>
            <person name="Kalinowski J."/>
        </authorList>
    </citation>
    <scope>NUCLEOTIDE SEQUENCE [LARGE SCALE GENOMIC DNA]</scope>
    <source>
        <strain evidence="4">UTMC102</strain>
    </source>
</reference>
<dbReference type="InterPro" id="IPR029058">
    <property type="entry name" value="AB_hydrolase_fold"/>
</dbReference>
<protein>
    <recommendedName>
        <fullName evidence="2">Xaa-Pro dipeptidyl-peptidase-like domain-containing protein</fullName>
    </recommendedName>
</protein>
<dbReference type="NCBIfam" id="TIGR00976">
    <property type="entry name" value="CocE_NonD"/>
    <property type="match status" value="1"/>
</dbReference>
<evidence type="ECO:0000256" key="1">
    <source>
        <dbReference type="SAM" id="MobiDB-lite"/>
    </source>
</evidence>
<dbReference type="GO" id="GO:0016787">
    <property type="term" value="F:hydrolase activity"/>
    <property type="evidence" value="ECO:0007669"/>
    <property type="project" value="InterPro"/>
</dbReference>
<dbReference type="RefSeq" id="WP_077689963.1">
    <property type="nucleotide sequence ID" value="NZ_MCOK01000001.1"/>
</dbReference>
<accession>A0A1V3BZA0</accession>
<dbReference type="InterPro" id="IPR005674">
    <property type="entry name" value="CocE/Ser_esterase"/>
</dbReference>
<keyword evidence="4" id="KW-1185">Reference proteome</keyword>
<comment type="caution">
    <text evidence="3">The sequence shown here is derived from an EMBL/GenBank/DDBJ whole genome shotgun (WGS) entry which is preliminary data.</text>
</comment>
<dbReference type="Gene3D" id="1.10.3020.10">
    <property type="entry name" value="alpha-amino acid ester hydrolase ( Helical cap domain)"/>
    <property type="match status" value="1"/>
</dbReference>
<proteinExistence type="predicted"/>
<dbReference type="OrthoDB" id="5240615at2"/>
<dbReference type="InterPro" id="IPR000383">
    <property type="entry name" value="Xaa-Pro-like_dom"/>
</dbReference>
<feature type="region of interest" description="Disordered" evidence="1">
    <location>
        <begin position="311"/>
        <end position="332"/>
    </location>
</feature>
<sequence length="332" mass="36457">MTEELGRAHLCRGRDGTVLRGRMWECGSPEGIVVIRTPYDADQHVATARSWNARGYHCLVQDVRGRYRSAGAWSPYTHEEEDGGQVLAHLLDEYGGLPLVLFGASYAAHTALEAARAVTRDGACPVAAIIALVPALGLAETAWDHEGSPQILHRIGWWHEHGRHRRSQRPLSAAELDRRVAQARRQGVVEAAENWGWSPSASTGWRRLWSADRVDPASRYGHVDVPLLVVSGDDDFFHDDARRLAREWRAPSHFASGPWGHRLVGGVADQALRARISAAGGLTHIIDPWLAARGLPGSPAEWTGILTAASTPHTRSTLDPASEAWRHERTSP</sequence>
<name>A0A1V3BZA0_9ACTN</name>
<organism evidence="3 4">
    <name type="scientific">Nocardiopsis sinuspersici</name>
    <dbReference type="NCBI Taxonomy" id="501010"/>
    <lineage>
        <taxon>Bacteria</taxon>
        <taxon>Bacillati</taxon>
        <taxon>Actinomycetota</taxon>
        <taxon>Actinomycetes</taxon>
        <taxon>Streptosporangiales</taxon>
        <taxon>Nocardiopsidaceae</taxon>
        <taxon>Nocardiopsis</taxon>
    </lineage>
</organism>
<dbReference type="EMBL" id="MCOK01000001">
    <property type="protein sequence ID" value="OOC53576.1"/>
    <property type="molecule type" value="Genomic_DNA"/>
</dbReference>
<dbReference type="STRING" id="501010.NOSIN_06965"/>
<dbReference type="AlphaFoldDB" id="A0A1V3BZA0"/>
<evidence type="ECO:0000313" key="4">
    <source>
        <dbReference type="Proteomes" id="UP000189004"/>
    </source>
</evidence>
<dbReference type="Proteomes" id="UP000189004">
    <property type="component" value="Unassembled WGS sequence"/>
</dbReference>
<gene>
    <name evidence="3" type="ORF">NOSIN_06965</name>
</gene>
<feature type="domain" description="Xaa-Pro dipeptidyl-peptidase-like" evidence="2">
    <location>
        <begin position="27"/>
        <end position="261"/>
    </location>
</feature>